<organism evidence="1 2">
    <name type="scientific">Leptospira santarosai serovar Shermani str. LT 821</name>
    <dbReference type="NCBI Taxonomy" id="758847"/>
    <lineage>
        <taxon>Bacteria</taxon>
        <taxon>Pseudomonadati</taxon>
        <taxon>Spirochaetota</taxon>
        <taxon>Spirochaetia</taxon>
        <taxon>Leptospirales</taxon>
        <taxon>Leptospiraceae</taxon>
        <taxon>Leptospira</taxon>
    </lineage>
</organism>
<proteinExistence type="predicted"/>
<evidence type="ECO:0000313" key="2">
    <source>
        <dbReference type="Proteomes" id="UP000035800"/>
    </source>
</evidence>
<name>K8XVQ8_9LEPT</name>
<protein>
    <submittedName>
        <fullName evidence="1">Uncharacterized protein</fullName>
    </submittedName>
</protein>
<dbReference type="KEGG" id="lst:LSS_19860"/>
<dbReference type="AlphaFoldDB" id="K8XVQ8"/>
<dbReference type="Proteomes" id="UP000035800">
    <property type="component" value="Chromosome I"/>
</dbReference>
<reference evidence="1 2" key="2">
    <citation type="journal article" date="2014" name="Emerg. Microbes Infect.">
        <title>Potential impact on kidney infection: a whole-genome analysis of Leptospira santarosai serovar Shermani.</title>
        <authorList>
            <person name="Chou L.F."/>
            <person name="Chen T.W."/>
            <person name="Ko Y.C."/>
            <person name="Pan M.J."/>
            <person name="Tian Y.C."/>
            <person name="Chiu C.H."/>
            <person name="Tang P."/>
            <person name="Hung C.C."/>
            <person name="Yang C.W."/>
        </authorList>
    </citation>
    <scope>NUCLEOTIDE SEQUENCE</scope>
    <source>
        <strain evidence="1 2">LT 821</strain>
    </source>
</reference>
<dbReference type="PATRIC" id="fig|758847.3.peg.4134"/>
<sequence>MKNGVEIIFLDESEISILKNLGIDRQDTDFSSQDILEKTIGDRSYIQKFLKK</sequence>
<accession>K8XVQ8</accession>
<gene>
    <name evidence="1" type="ORF">LSS_19860</name>
</gene>
<dbReference type="EMBL" id="CP006694">
    <property type="protein sequence ID" value="EKT84986.1"/>
    <property type="molecule type" value="Genomic_DNA"/>
</dbReference>
<reference evidence="1 2" key="1">
    <citation type="journal article" date="2012" name="Gene">
        <title>Sequence of Leptospira santarosai serovar Shermani genome and prediction of virulence-associated genes.</title>
        <authorList>
            <person name="Chou L.F."/>
            <person name="Chen Y.T."/>
            <person name="Lu C.W."/>
            <person name="Ko Y.C."/>
            <person name="Tang C.Y."/>
            <person name="Pan M.J."/>
            <person name="Tian Y.C."/>
            <person name="Chiu C.H."/>
            <person name="Hung C.C."/>
            <person name="Yang C.W."/>
        </authorList>
    </citation>
    <scope>NUCLEOTIDE SEQUENCE [LARGE SCALE GENOMIC DNA]</scope>
    <source>
        <strain evidence="1">LT 821</strain>
    </source>
</reference>
<evidence type="ECO:0000313" key="1">
    <source>
        <dbReference type="EMBL" id="EKT84986.1"/>
    </source>
</evidence>